<protein>
    <submittedName>
        <fullName evidence="6">Electron transport protein SCO1/SenC</fullName>
    </submittedName>
</protein>
<feature type="binding site" evidence="3">
    <location>
        <position position="220"/>
    </location>
    <ligand>
        <name>Cu cation</name>
        <dbReference type="ChEBI" id="CHEBI:23378"/>
    </ligand>
</feature>
<comment type="similarity">
    <text evidence="1">Belongs to the SCO1/2 family.</text>
</comment>
<dbReference type="SUPFAM" id="SSF52833">
    <property type="entry name" value="Thioredoxin-like"/>
    <property type="match status" value="1"/>
</dbReference>
<evidence type="ECO:0000313" key="6">
    <source>
        <dbReference type="EMBL" id="AFT86669.1"/>
    </source>
</evidence>
<evidence type="ECO:0000256" key="1">
    <source>
        <dbReference type="ARBA" id="ARBA00010996"/>
    </source>
</evidence>
<reference evidence="6 7" key="1">
    <citation type="journal article" date="2012" name="J. Bacteriol.">
        <title>Complete Genome Sequence of Burkholderia phenoliruptrix BR3459a (CLA1), a Heat-Tolerant, Nitrogen-Fixing Symbiont of Mimosa flocculosa.</title>
        <authorList>
            <person name="de Oliveira Cunha C."/>
            <person name="Goda Zuleta L.F."/>
            <person name="Paula de Almeida L.G."/>
            <person name="Prioli Ciapina L."/>
            <person name="Lustrino Borges W."/>
            <person name="Pitard R.M."/>
            <person name="Baldani J.I."/>
            <person name="Straliotto R."/>
            <person name="de Faria S.M."/>
            <person name="Hungria M."/>
            <person name="Sousa Cavada B."/>
            <person name="Mercante F.M."/>
            <person name="Ribeiro de Vasconcelos A.T."/>
        </authorList>
    </citation>
    <scope>NUCLEOTIDE SEQUENCE [LARGE SCALE GENOMIC DNA]</scope>
    <source>
        <strain evidence="6 7">BR3459a</strain>
    </source>
</reference>
<dbReference type="Pfam" id="PF02630">
    <property type="entry name" value="SCO1-SenC"/>
    <property type="match status" value="1"/>
</dbReference>
<feature type="binding site" evidence="3">
    <location>
        <position position="134"/>
    </location>
    <ligand>
        <name>Cu cation</name>
        <dbReference type="ChEBI" id="CHEBI:23378"/>
    </ligand>
</feature>
<dbReference type="PANTHER" id="PTHR12151:SF25">
    <property type="entry name" value="LINALOOL DEHYDRATASE_ISOMERASE DOMAIN-CONTAINING PROTEIN"/>
    <property type="match status" value="1"/>
</dbReference>
<organism evidence="6 7">
    <name type="scientific">Paraburkholderia phenoliruptrix BR3459a</name>
    <dbReference type="NCBI Taxonomy" id="1229205"/>
    <lineage>
        <taxon>Bacteria</taxon>
        <taxon>Pseudomonadati</taxon>
        <taxon>Pseudomonadota</taxon>
        <taxon>Betaproteobacteria</taxon>
        <taxon>Burkholderiales</taxon>
        <taxon>Burkholderiaceae</taxon>
        <taxon>Paraburkholderia</taxon>
    </lineage>
</organism>
<dbReference type="InterPro" id="IPR003782">
    <property type="entry name" value="SCO1/SenC"/>
</dbReference>
<dbReference type="PATRIC" id="fig|1229205.11.peg.2919"/>
<dbReference type="EMBL" id="CP003863">
    <property type="protein sequence ID" value="AFT86669.1"/>
    <property type="molecule type" value="Genomic_DNA"/>
</dbReference>
<dbReference type="PROSITE" id="PS51352">
    <property type="entry name" value="THIOREDOXIN_2"/>
    <property type="match status" value="1"/>
</dbReference>
<dbReference type="Proteomes" id="UP000010105">
    <property type="component" value="Chromosome 1"/>
</dbReference>
<dbReference type="Gene3D" id="3.40.30.10">
    <property type="entry name" value="Glutaredoxin"/>
    <property type="match status" value="1"/>
</dbReference>
<dbReference type="AlphaFoldDB" id="K0DTQ9"/>
<gene>
    <name evidence="6" type="ORF">BUPH_03095</name>
</gene>
<dbReference type="InterPro" id="IPR013766">
    <property type="entry name" value="Thioredoxin_domain"/>
</dbReference>
<name>K0DTQ9_9BURK</name>
<keyword evidence="3" id="KW-0479">Metal-binding</keyword>
<dbReference type="FunFam" id="3.40.30.10:FF:000013">
    <property type="entry name" value="Blast:Protein SCO1 homolog, mitochondrial"/>
    <property type="match status" value="1"/>
</dbReference>
<dbReference type="GO" id="GO:0046872">
    <property type="term" value="F:metal ion binding"/>
    <property type="evidence" value="ECO:0007669"/>
    <property type="project" value="UniProtKB-KW"/>
</dbReference>
<evidence type="ECO:0000259" key="5">
    <source>
        <dbReference type="PROSITE" id="PS51352"/>
    </source>
</evidence>
<accession>K0DTQ9</accession>
<sequence>MFTIANRTLREARALTASERTRGGKCRSSIESWIPALFPTLSLRRLQPDRAASRRAGTTRRLAPAVRAGALAAMVALAGCTNAGPPWHLTNVSGHLPDLDFSLTGDDGRPVTGASFRGRASLVYFGYTHCPDVCPETMGRLMEVLAKLGPDAQKVRILFITVDPARDTPQALHDYVGAFDSKHAEGLTGTDWQIESLAKRYRVAYQMEKRDPNGNYEVTHSSAVYVFDAQGRARLLATDNDTPDAIAEDLRRIVDQRS</sequence>
<dbReference type="InterPro" id="IPR036249">
    <property type="entry name" value="Thioredoxin-like_sf"/>
</dbReference>
<keyword evidence="2 3" id="KW-0186">Copper</keyword>
<feature type="disulfide bond" description="Redox-active" evidence="4">
    <location>
        <begin position="130"/>
        <end position="134"/>
    </location>
</feature>
<dbReference type="eggNOG" id="COG1999">
    <property type="taxonomic scope" value="Bacteria"/>
</dbReference>
<dbReference type="PANTHER" id="PTHR12151">
    <property type="entry name" value="ELECTRON TRANSPORT PROTIN SCO1/SENC FAMILY MEMBER"/>
    <property type="match status" value="1"/>
</dbReference>
<dbReference type="KEGG" id="bpx:BUPH_03095"/>
<evidence type="ECO:0000313" key="7">
    <source>
        <dbReference type="Proteomes" id="UP000010105"/>
    </source>
</evidence>
<feature type="domain" description="Thioredoxin" evidence="5">
    <location>
        <begin position="92"/>
        <end position="258"/>
    </location>
</feature>
<dbReference type="CDD" id="cd02968">
    <property type="entry name" value="SCO"/>
    <property type="match status" value="1"/>
</dbReference>
<keyword evidence="4" id="KW-1015">Disulfide bond</keyword>
<feature type="binding site" evidence="3">
    <location>
        <position position="130"/>
    </location>
    <ligand>
        <name>Cu cation</name>
        <dbReference type="ChEBI" id="CHEBI:23378"/>
    </ligand>
</feature>
<evidence type="ECO:0000256" key="3">
    <source>
        <dbReference type="PIRSR" id="PIRSR603782-1"/>
    </source>
</evidence>
<dbReference type="STRING" id="1229205.BUPH_03095"/>
<dbReference type="HOGENOM" id="CLU_050131_3_0_4"/>
<proteinExistence type="inferred from homology"/>
<evidence type="ECO:0000256" key="2">
    <source>
        <dbReference type="ARBA" id="ARBA00023008"/>
    </source>
</evidence>
<evidence type="ECO:0000256" key="4">
    <source>
        <dbReference type="PIRSR" id="PIRSR603782-2"/>
    </source>
</evidence>